<feature type="domain" description="Ig-like" evidence="3">
    <location>
        <begin position="143"/>
        <end position="229"/>
    </location>
</feature>
<dbReference type="OrthoDB" id="1121493at2"/>
<evidence type="ECO:0000259" key="3">
    <source>
        <dbReference type="Pfam" id="PF19081"/>
    </source>
</evidence>
<feature type="domain" description="Secretion system C-terminal sorting" evidence="2">
    <location>
        <begin position="1064"/>
        <end position="1140"/>
    </location>
</feature>
<dbReference type="Proteomes" id="UP000460416">
    <property type="component" value="Unassembled WGS sequence"/>
</dbReference>
<dbReference type="InterPro" id="IPR057078">
    <property type="entry name" value="HYR-4C"/>
</dbReference>
<evidence type="ECO:0000313" key="5">
    <source>
        <dbReference type="EMBL" id="MUP41936.1"/>
    </source>
</evidence>
<dbReference type="InterPro" id="IPR026444">
    <property type="entry name" value="Secre_tail"/>
</dbReference>
<name>A0A7K1LM99_9FLAO</name>
<evidence type="ECO:0000256" key="1">
    <source>
        <dbReference type="ARBA" id="ARBA00022729"/>
    </source>
</evidence>
<dbReference type="Gene3D" id="2.60.40.10">
    <property type="entry name" value="Immunoglobulins"/>
    <property type="match status" value="1"/>
</dbReference>
<dbReference type="Pfam" id="PF23237">
    <property type="entry name" value="HYR_4C"/>
    <property type="match status" value="2"/>
</dbReference>
<dbReference type="NCBIfam" id="TIGR04183">
    <property type="entry name" value="Por_Secre_tail"/>
    <property type="match status" value="1"/>
</dbReference>
<dbReference type="Pfam" id="PF19081">
    <property type="entry name" value="Ig_7"/>
    <property type="match status" value="1"/>
</dbReference>
<evidence type="ECO:0000259" key="2">
    <source>
        <dbReference type="Pfam" id="PF18962"/>
    </source>
</evidence>
<dbReference type="Pfam" id="PF18962">
    <property type="entry name" value="Por_Secre_tail"/>
    <property type="match status" value="1"/>
</dbReference>
<proteinExistence type="predicted"/>
<comment type="caution">
    <text evidence="5">The sequence shown here is derived from an EMBL/GenBank/DDBJ whole genome shotgun (WGS) entry which is preliminary data.</text>
</comment>
<dbReference type="EMBL" id="VJVW01000002">
    <property type="protein sequence ID" value="MUP41936.1"/>
    <property type="molecule type" value="Genomic_DNA"/>
</dbReference>
<gene>
    <name evidence="5" type="ORF">FLP08_05080</name>
</gene>
<sequence length="1142" mass="117530">MIKENHLGVAFVLTATGQNSGLVATTTFTDSNSQIILASPSSAEQGTTITLTATLTQQGGGTGNGSPISGRTIFFSINSGTALGSAITNSSGVAIFNYNVTQPVGPYNGSSGLRADFNGDPSNNPYAGSFTQNNFQISACISPAAPTSVTATPTAICSGASSNLNATSSGNTIEWFETSSGGTAIGSSASGANFSVSPTTTKTYFAEAVKPGGACRSSSRTSVTVTVNPKPSIILGTISPICAGATSFTIPYYGTTGSPNQYSISGTGITAVTNGSLGASPITVNLSSPASGSSIPFALSVRNSTTGCISDAINSSVTVFPAIGDNSIVGPQTICPGSVPAALTGSTPSGGDGSYAYVWESSTSSASSGFTAASGTNNSKDYSPGILSQTTWFKRKVNSANCAQNESNVVQITVEDTTPPNIDVQAVDKEVECDGAGNASDLQAWLNSNGGASASDNCGGVTWSNNYNGISDECGSTGSVTVTFTATDSNNKSNSTTATFFIKDTTPPAFVEALSGDDTVECDAVPAAETLTATDNCGSATVSFNETTTAGNCGGDYTLTRVWTATDECGLTTSHTQTITVEDTTPPTGTVPADITGLECIADVPVADIEAITDEADNCGGAVTVTVADTDNGGAGCNGDPYIVTRTYTLTDCGGLTTDLVQTITVEDTTPPTGTVPADITGLECIADVPVADIEAITDEADNCGGAVTVTVADTDNGGAGCNGDPYIITRTYTLTDCGGLTTDLVQTITVEDKTAPNLGAIESLDPVAVNQTFTIQAPSTGDNCSGLTATWYFNPDGNFDDYILNGEIIAPIVAPFEKAGIFNGNFVQGTFDSSIFETSENPTGTGVYSVLLVISDACGNESLQLYDYLVIYDPSGGFVTGGGWITSKPGDYTINPSATGKANFGFNAKYKTGKNNMTEVDGNTNFQFKEGDFHFKSFKHDDMSLVISGNKKATYRGSGTVNGSGDHKFMVTVIDGHATGGDGIDRFRIKVWSSGSSSSVIYDNEGTMAENADATTEIGGGSIVIHKPKGGGNTKTMESAEKVQAQVVEAEAPIILNSLEVAPNPMQSDCEIRFSLKERLKADLLIFDMNGRQLRSLHSAVVNANELVRVRFDRGNLPSGVYICKLVTGNGQSYERQIIID</sequence>
<evidence type="ECO:0000259" key="4">
    <source>
        <dbReference type="Pfam" id="PF23237"/>
    </source>
</evidence>
<reference evidence="5 6" key="1">
    <citation type="submission" date="2019-07" db="EMBL/GenBank/DDBJ databases">
        <title>Gramella aestuarii sp. nov., isolated from a tidal flat, and emended description of Gramella echinicola.</title>
        <authorList>
            <person name="Liu L."/>
        </authorList>
    </citation>
    <scope>NUCLEOTIDE SEQUENCE [LARGE SCALE GENOMIC DNA]</scope>
    <source>
        <strain evidence="5 6">BS12</strain>
    </source>
</reference>
<dbReference type="InterPro" id="IPR013783">
    <property type="entry name" value="Ig-like_fold"/>
</dbReference>
<dbReference type="RefSeq" id="WP_162430934.1">
    <property type="nucleotide sequence ID" value="NZ_BAABGI010000001.1"/>
</dbReference>
<dbReference type="AlphaFoldDB" id="A0A7K1LM99"/>
<protein>
    <submittedName>
        <fullName evidence="5">T9SS type A sorting domain-containing protein</fullName>
    </submittedName>
</protein>
<organism evidence="5 6">
    <name type="scientific">Christiangramia aestuarii</name>
    <dbReference type="NCBI Taxonomy" id="1028746"/>
    <lineage>
        <taxon>Bacteria</taxon>
        <taxon>Pseudomonadati</taxon>
        <taxon>Bacteroidota</taxon>
        <taxon>Flavobacteriia</taxon>
        <taxon>Flavobacteriales</taxon>
        <taxon>Flavobacteriaceae</taxon>
        <taxon>Christiangramia</taxon>
    </lineage>
</organism>
<keyword evidence="6" id="KW-1185">Reference proteome</keyword>
<dbReference type="InterPro" id="IPR044023">
    <property type="entry name" value="Ig_7"/>
</dbReference>
<evidence type="ECO:0000313" key="6">
    <source>
        <dbReference type="Proteomes" id="UP000460416"/>
    </source>
</evidence>
<keyword evidence="1" id="KW-0732">Signal</keyword>
<accession>A0A7K1LM99</accession>
<feature type="domain" description="HYR-like" evidence="4">
    <location>
        <begin position="683"/>
        <end position="751"/>
    </location>
</feature>
<feature type="domain" description="HYR-like" evidence="4">
    <location>
        <begin position="598"/>
        <end position="666"/>
    </location>
</feature>